<proteinExistence type="predicted"/>
<gene>
    <name evidence="1" type="ORF">SBVP1_0094</name>
</gene>
<accession>A0A0B5H2Q1</accession>
<dbReference type="RefSeq" id="YP_009198612.1">
    <property type="nucleotide sequence ID" value="NC_028799.1"/>
</dbReference>
<evidence type="ECO:0000313" key="2">
    <source>
        <dbReference type="Proteomes" id="UP000031803"/>
    </source>
</evidence>
<organism evidence="1 2">
    <name type="scientific">Vibrio phage phi 1</name>
    <dbReference type="NCBI Taxonomy" id="1589297"/>
    <lineage>
        <taxon>Viruses</taxon>
        <taxon>Duplodnaviria</taxon>
        <taxon>Heunggongvirae</taxon>
        <taxon>Uroviricota</taxon>
        <taxon>Caudoviricetes</taxon>
        <taxon>Schitoviridae</taxon>
        <taxon>Pacinivirus</taxon>
        <taxon>Pacinivirus phi1</taxon>
    </lineage>
</organism>
<dbReference type="EMBL" id="KP280062">
    <property type="protein sequence ID" value="AJF40752.1"/>
    <property type="molecule type" value="Genomic_DNA"/>
</dbReference>
<dbReference type="GeneID" id="26625690"/>
<reference evidence="1 2" key="1">
    <citation type="submission" date="2014-12" db="EMBL/GenBank/DDBJ databases">
        <title>Complete genome sequences of three Vibrio cholerae specific bacteriophages.</title>
        <authorList>
            <person name="Bhandare S.G."/>
            <person name="Warry A."/>
            <person name="Emes R.D."/>
            <person name="Hooton S.P.T."/>
            <person name="Barrow P.A."/>
            <person name="Atterbury R.J."/>
        </authorList>
    </citation>
    <scope>NUCLEOTIDE SEQUENCE [LARGE SCALE GENOMIC DNA]</scope>
</reference>
<dbReference type="KEGG" id="vg:26625690"/>
<name>A0A0B5H2Q1_9CAUD</name>
<evidence type="ECO:0000313" key="1">
    <source>
        <dbReference type="EMBL" id="AJF40752.1"/>
    </source>
</evidence>
<protein>
    <submittedName>
        <fullName evidence="1">Uncharacterized protein</fullName>
    </submittedName>
</protein>
<sequence length="44" mass="5224">MYLTKNRYAFGVTNRYFTKITKHVIGGYCFDTFDGRRLLINDIT</sequence>
<keyword evidence="2" id="KW-1185">Reference proteome</keyword>
<dbReference type="Proteomes" id="UP000031803">
    <property type="component" value="Segment"/>
</dbReference>